<evidence type="ECO:0000313" key="5">
    <source>
        <dbReference type="WBParaSite" id="GPUH_0000520501-mRNA-1"/>
    </source>
</evidence>
<gene>
    <name evidence="3" type="ORF">GPUH_LOCUS5197</name>
</gene>
<organism evidence="5">
    <name type="scientific">Gongylonema pulchrum</name>
    <dbReference type="NCBI Taxonomy" id="637853"/>
    <lineage>
        <taxon>Eukaryota</taxon>
        <taxon>Metazoa</taxon>
        <taxon>Ecdysozoa</taxon>
        <taxon>Nematoda</taxon>
        <taxon>Chromadorea</taxon>
        <taxon>Rhabditida</taxon>
        <taxon>Spirurina</taxon>
        <taxon>Spiruromorpha</taxon>
        <taxon>Spiruroidea</taxon>
        <taxon>Gongylonematidae</taxon>
        <taxon>Gongylonema</taxon>
    </lineage>
</organism>
<sequence>MCNFIILQNRKECSRRSLRCCSPVPSWRADKEAIYISGASWSRPSAPYSVITAPKKGKQSRSCPGGVSVFPSKIAFNVGKKIVDSIGSKAAAISTADIKNPDSEIKTSEYGSADPSPTDSSQGASTAFAESDPNADYKAQVQKYETEIRKLRKRLKEERQYFKGQVIALQKEKEHMRRYLDKASRAMMHLQKGIDHERRKNLSLR</sequence>
<dbReference type="OrthoDB" id="5860225at2759"/>
<dbReference type="Proteomes" id="UP000271098">
    <property type="component" value="Unassembled WGS sequence"/>
</dbReference>
<evidence type="ECO:0000256" key="2">
    <source>
        <dbReference type="SAM" id="MobiDB-lite"/>
    </source>
</evidence>
<evidence type="ECO:0000313" key="3">
    <source>
        <dbReference type="EMBL" id="VDK49630.1"/>
    </source>
</evidence>
<evidence type="ECO:0000256" key="1">
    <source>
        <dbReference type="SAM" id="Coils"/>
    </source>
</evidence>
<name>A0A183D907_9BILA</name>
<dbReference type="AlphaFoldDB" id="A0A183D907"/>
<feature type="compositionally biased region" description="Polar residues" evidence="2">
    <location>
        <begin position="115"/>
        <end position="125"/>
    </location>
</feature>
<reference evidence="3 4" key="2">
    <citation type="submission" date="2018-11" db="EMBL/GenBank/DDBJ databases">
        <authorList>
            <consortium name="Pathogen Informatics"/>
        </authorList>
    </citation>
    <scope>NUCLEOTIDE SEQUENCE [LARGE SCALE GENOMIC DNA]</scope>
</reference>
<keyword evidence="1" id="KW-0175">Coiled coil</keyword>
<keyword evidence="4" id="KW-1185">Reference proteome</keyword>
<proteinExistence type="predicted"/>
<accession>A0A183D907</accession>
<feature type="region of interest" description="Disordered" evidence="2">
    <location>
        <begin position="103"/>
        <end position="133"/>
    </location>
</feature>
<feature type="coiled-coil region" evidence="1">
    <location>
        <begin position="134"/>
        <end position="161"/>
    </location>
</feature>
<reference evidence="5" key="1">
    <citation type="submission" date="2016-06" db="UniProtKB">
        <authorList>
            <consortium name="WormBaseParasite"/>
        </authorList>
    </citation>
    <scope>IDENTIFICATION</scope>
</reference>
<dbReference type="WBParaSite" id="GPUH_0000520501-mRNA-1">
    <property type="protein sequence ID" value="GPUH_0000520501-mRNA-1"/>
    <property type="gene ID" value="GPUH_0000520501"/>
</dbReference>
<evidence type="ECO:0000313" key="4">
    <source>
        <dbReference type="Proteomes" id="UP000271098"/>
    </source>
</evidence>
<dbReference type="EMBL" id="UYRT01010718">
    <property type="protein sequence ID" value="VDK49630.1"/>
    <property type="molecule type" value="Genomic_DNA"/>
</dbReference>
<protein>
    <submittedName>
        <fullName evidence="5">MICOS complex subunit MIC60</fullName>
    </submittedName>
</protein>